<keyword evidence="1" id="KW-0472">Membrane</keyword>
<keyword evidence="1" id="KW-0812">Transmembrane</keyword>
<dbReference type="OrthoDB" id="5616117at2"/>
<organism evidence="2 3">
    <name type="scientific">Roseimicrobium gellanilyticum</name>
    <dbReference type="NCBI Taxonomy" id="748857"/>
    <lineage>
        <taxon>Bacteria</taxon>
        <taxon>Pseudomonadati</taxon>
        <taxon>Verrucomicrobiota</taxon>
        <taxon>Verrucomicrobiia</taxon>
        <taxon>Verrucomicrobiales</taxon>
        <taxon>Verrucomicrobiaceae</taxon>
        <taxon>Roseimicrobium</taxon>
    </lineage>
</organism>
<name>A0A366HR92_9BACT</name>
<dbReference type="RefSeq" id="WP_113957711.1">
    <property type="nucleotide sequence ID" value="NZ_QNRR01000002.1"/>
</dbReference>
<dbReference type="EMBL" id="QNRR01000002">
    <property type="protein sequence ID" value="RBP46180.1"/>
    <property type="molecule type" value="Genomic_DNA"/>
</dbReference>
<protein>
    <submittedName>
        <fullName evidence="2">Uncharacterized protein</fullName>
    </submittedName>
</protein>
<dbReference type="Proteomes" id="UP000253426">
    <property type="component" value="Unassembled WGS sequence"/>
</dbReference>
<evidence type="ECO:0000313" key="3">
    <source>
        <dbReference type="Proteomes" id="UP000253426"/>
    </source>
</evidence>
<keyword evidence="1" id="KW-1133">Transmembrane helix</keyword>
<evidence type="ECO:0000256" key="1">
    <source>
        <dbReference type="SAM" id="Phobius"/>
    </source>
</evidence>
<feature type="transmembrane region" description="Helical" evidence="1">
    <location>
        <begin position="53"/>
        <end position="73"/>
    </location>
</feature>
<keyword evidence="3" id="KW-1185">Reference proteome</keyword>
<reference evidence="2 3" key="1">
    <citation type="submission" date="2018-06" db="EMBL/GenBank/DDBJ databases">
        <title>Genomic Encyclopedia of Type Strains, Phase IV (KMG-IV): sequencing the most valuable type-strain genomes for metagenomic binning, comparative biology and taxonomic classification.</title>
        <authorList>
            <person name="Goeker M."/>
        </authorList>
    </citation>
    <scope>NUCLEOTIDE SEQUENCE [LARGE SCALE GENOMIC DNA]</scope>
    <source>
        <strain evidence="2 3">DSM 25532</strain>
    </source>
</reference>
<gene>
    <name evidence="2" type="ORF">DES53_102566</name>
</gene>
<dbReference type="AlphaFoldDB" id="A0A366HR92"/>
<accession>A0A366HR92</accession>
<sequence>MNTLTPSEPFGVVLLAVFLLTGIVHLCFAFAVWNDAGLMAKLHHRGTFLVGGFLWALATLVGGVFVAGVYWAIHHSTLRPQHPPEQG</sequence>
<proteinExistence type="predicted"/>
<feature type="transmembrane region" description="Helical" evidence="1">
    <location>
        <begin position="12"/>
        <end position="33"/>
    </location>
</feature>
<comment type="caution">
    <text evidence="2">The sequence shown here is derived from an EMBL/GenBank/DDBJ whole genome shotgun (WGS) entry which is preliminary data.</text>
</comment>
<evidence type="ECO:0000313" key="2">
    <source>
        <dbReference type="EMBL" id="RBP46180.1"/>
    </source>
</evidence>